<dbReference type="GO" id="GO:0004084">
    <property type="term" value="F:branched-chain-amino-acid transaminase activity"/>
    <property type="evidence" value="ECO:0007669"/>
    <property type="project" value="UniProtKB-EC"/>
</dbReference>
<dbReference type="RefSeq" id="WP_072552338.1">
    <property type="nucleotide sequence ID" value="NZ_CP018153.1"/>
</dbReference>
<comment type="pathway">
    <text evidence="1">Amino-acid biosynthesis; L-isoleucine biosynthesis; L-isoleucine from 2-oxobutanoate: step 4/4.</text>
</comment>
<evidence type="ECO:0000256" key="8">
    <source>
        <dbReference type="ARBA" id="ARBA00049229"/>
    </source>
</evidence>
<dbReference type="EC" id="2.6.1.42" evidence="5"/>
<evidence type="ECO:0000256" key="7">
    <source>
        <dbReference type="ARBA" id="ARBA00048798"/>
    </source>
</evidence>
<evidence type="ECO:0000313" key="10">
    <source>
        <dbReference type="Proteomes" id="UP000182510"/>
    </source>
</evidence>
<comment type="pathway">
    <text evidence="3">Amino-acid biosynthesis; L-leucine biosynthesis; L-leucine from 3-methyl-2-oxobutanoate: step 4/4.</text>
</comment>
<dbReference type="AlphaFoldDB" id="A0A1L3J3J1"/>
<dbReference type="Pfam" id="PF01063">
    <property type="entry name" value="Aminotran_4"/>
    <property type="match status" value="1"/>
</dbReference>
<dbReference type="InterPro" id="IPR001544">
    <property type="entry name" value="Aminotrans_IV"/>
</dbReference>
<dbReference type="PANTHER" id="PTHR42743">
    <property type="entry name" value="AMINO-ACID AMINOTRANSFERASE"/>
    <property type="match status" value="1"/>
</dbReference>
<comment type="pathway">
    <text evidence="2">Amino-acid biosynthesis; L-valine biosynthesis; L-valine from pyruvate: step 4/4.</text>
</comment>
<dbReference type="SUPFAM" id="SSF56752">
    <property type="entry name" value="D-aminoacid aminotransferase-like PLP-dependent enzymes"/>
    <property type="match status" value="1"/>
</dbReference>
<comment type="catalytic activity">
    <reaction evidence="7">
        <text>L-isoleucine + 2-oxoglutarate = (S)-3-methyl-2-oxopentanoate + L-glutamate</text>
        <dbReference type="Rhea" id="RHEA:24801"/>
        <dbReference type="ChEBI" id="CHEBI:16810"/>
        <dbReference type="ChEBI" id="CHEBI:29985"/>
        <dbReference type="ChEBI" id="CHEBI:35146"/>
        <dbReference type="ChEBI" id="CHEBI:58045"/>
        <dbReference type="EC" id="2.6.1.42"/>
    </reaction>
</comment>
<dbReference type="InterPro" id="IPR050571">
    <property type="entry name" value="Class-IV_PLP-Dep_Aminotrnsfr"/>
</dbReference>
<dbReference type="Gene3D" id="3.20.10.10">
    <property type="entry name" value="D-amino Acid Aminotransferase, subunit A, domain 2"/>
    <property type="match status" value="1"/>
</dbReference>
<sequence>MINQDGKIIRDENAKLSVLNRGFAYGDSVFETIRVISGKIMFWEDHYFRLMASMRIMRMEIPSNFSPEFLEEEIKAIIEANGLENSPARIRFAVYRQHGGYYTPATREVGYVVTAEPMEDSFYVLNDDAYEIELFKDHYVNSGLLSTIKSNNRAVNVLGSIYARENSYANCLILNEKKSVVEALNGNIFLVKGKVIKTPPISDGAINGIIRKQLLNILKKTEDYTLEEASISPFELQKADELFLTNVAQGIQPISKYRKKEFKNDVAKVLLSKLNVHARLG</sequence>
<comment type="catalytic activity">
    <reaction evidence="6">
        <text>L-valine + 2-oxoglutarate = 3-methyl-2-oxobutanoate + L-glutamate</text>
        <dbReference type="Rhea" id="RHEA:24813"/>
        <dbReference type="ChEBI" id="CHEBI:11851"/>
        <dbReference type="ChEBI" id="CHEBI:16810"/>
        <dbReference type="ChEBI" id="CHEBI:29985"/>
        <dbReference type="ChEBI" id="CHEBI:57762"/>
        <dbReference type="EC" id="2.6.1.42"/>
    </reaction>
</comment>
<evidence type="ECO:0000256" key="3">
    <source>
        <dbReference type="ARBA" id="ARBA00005072"/>
    </source>
</evidence>
<accession>A0A1L3J3J1</accession>
<evidence type="ECO:0000256" key="2">
    <source>
        <dbReference type="ARBA" id="ARBA00004931"/>
    </source>
</evidence>
<keyword evidence="9" id="KW-0808">Transferase</keyword>
<dbReference type="InterPro" id="IPR036038">
    <property type="entry name" value="Aminotransferase-like"/>
</dbReference>
<dbReference type="KEGG" id="grl:LPB144_04320"/>
<gene>
    <name evidence="9" type="ORF">LPB144_04320</name>
</gene>
<comment type="catalytic activity">
    <reaction evidence="8">
        <text>L-leucine + 2-oxoglutarate = 4-methyl-2-oxopentanoate + L-glutamate</text>
        <dbReference type="Rhea" id="RHEA:18321"/>
        <dbReference type="ChEBI" id="CHEBI:16810"/>
        <dbReference type="ChEBI" id="CHEBI:17865"/>
        <dbReference type="ChEBI" id="CHEBI:29985"/>
        <dbReference type="ChEBI" id="CHEBI:57427"/>
        <dbReference type="EC" id="2.6.1.42"/>
    </reaction>
</comment>
<dbReference type="GO" id="GO:0046394">
    <property type="term" value="P:carboxylic acid biosynthetic process"/>
    <property type="evidence" value="ECO:0007669"/>
    <property type="project" value="UniProtKB-ARBA"/>
</dbReference>
<dbReference type="InterPro" id="IPR043131">
    <property type="entry name" value="BCAT-like_N"/>
</dbReference>
<dbReference type="STRING" id="1913577.LPB144_04320"/>
<dbReference type="OrthoDB" id="9805628at2"/>
<dbReference type="Proteomes" id="UP000182510">
    <property type="component" value="Chromosome"/>
</dbReference>
<protein>
    <recommendedName>
        <fullName evidence="5">branched-chain-amino-acid transaminase</fullName>
        <ecNumber evidence="5">2.6.1.42</ecNumber>
    </recommendedName>
</protein>
<evidence type="ECO:0000256" key="6">
    <source>
        <dbReference type="ARBA" id="ARBA00048212"/>
    </source>
</evidence>
<keyword evidence="10" id="KW-1185">Reference proteome</keyword>
<dbReference type="EMBL" id="CP018153">
    <property type="protein sequence ID" value="APG59684.1"/>
    <property type="molecule type" value="Genomic_DNA"/>
</dbReference>
<keyword evidence="9" id="KW-0032">Aminotransferase</keyword>
<reference evidence="9 10" key="1">
    <citation type="submission" date="2016-11" db="EMBL/GenBank/DDBJ databases">
        <title>Gramella sp. LPB0144 isolated from marine environment.</title>
        <authorList>
            <person name="Kim E."/>
            <person name="Yi H."/>
        </authorList>
    </citation>
    <scope>NUCLEOTIDE SEQUENCE [LARGE SCALE GENOMIC DNA]</scope>
    <source>
        <strain evidence="9 10">LPB0144</strain>
    </source>
</reference>
<dbReference type="CDD" id="cd00449">
    <property type="entry name" value="PLPDE_IV"/>
    <property type="match status" value="1"/>
</dbReference>
<proteinExistence type="inferred from homology"/>
<dbReference type="Gene3D" id="3.30.470.10">
    <property type="match status" value="1"/>
</dbReference>
<dbReference type="PANTHER" id="PTHR42743:SF11">
    <property type="entry name" value="AMINODEOXYCHORISMATE LYASE"/>
    <property type="match status" value="1"/>
</dbReference>
<evidence type="ECO:0000256" key="1">
    <source>
        <dbReference type="ARBA" id="ARBA00004824"/>
    </source>
</evidence>
<evidence type="ECO:0000256" key="4">
    <source>
        <dbReference type="ARBA" id="ARBA00009320"/>
    </source>
</evidence>
<dbReference type="InterPro" id="IPR043132">
    <property type="entry name" value="BCAT-like_C"/>
</dbReference>
<organism evidence="9 10">
    <name type="scientific">Christiangramia salexigens</name>
    <dbReference type="NCBI Taxonomy" id="1913577"/>
    <lineage>
        <taxon>Bacteria</taxon>
        <taxon>Pseudomonadati</taxon>
        <taxon>Bacteroidota</taxon>
        <taxon>Flavobacteriia</taxon>
        <taxon>Flavobacteriales</taxon>
        <taxon>Flavobacteriaceae</taxon>
        <taxon>Christiangramia</taxon>
    </lineage>
</organism>
<name>A0A1L3J3J1_9FLAO</name>
<comment type="similarity">
    <text evidence="4">Belongs to the class-IV pyridoxal-phosphate-dependent aminotransferase family.</text>
</comment>
<evidence type="ECO:0000313" key="9">
    <source>
        <dbReference type="EMBL" id="APG59684.1"/>
    </source>
</evidence>
<evidence type="ECO:0000256" key="5">
    <source>
        <dbReference type="ARBA" id="ARBA00013053"/>
    </source>
</evidence>